<keyword evidence="2" id="KW-1185">Reference proteome</keyword>
<gene>
    <name evidence="1" type="ORF">WMW72_27405</name>
</gene>
<reference evidence="1 2" key="1">
    <citation type="submission" date="2024-04" db="EMBL/GenBank/DDBJ databases">
        <title>draft genome sequnece of Paenibacillus filicis.</title>
        <authorList>
            <person name="Kim D.-U."/>
        </authorList>
    </citation>
    <scope>NUCLEOTIDE SEQUENCE [LARGE SCALE GENOMIC DNA]</scope>
    <source>
        <strain evidence="1 2">KACC14197</strain>
    </source>
</reference>
<evidence type="ECO:0000313" key="2">
    <source>
        <dbReference type="Proteomes" id="UP001469365"/>
    </source>
</evidence>
<dbReference type="EMBL" id="JBBPCC010000022">
    <property type="protein sequence ID" value="MEK8131638.1"/>
    <property type="molecule type" value="Genomic_DNA"/>
</dbReference>
<proteinExistence type="predicted"/>
<dbReference type="RefSeq" id="WP_341418771.1">
    <property type="nucleotide sequence ID" value="NZ_JBBPCC010000022.1"/>
</dbReference>
<accession>A0ABU9DV52</accession>
<protein>
    <submittedName>
        <fullName evidence="1">Uncharacterized protein</fullName>
    </submittedName>
</protein>
<name>A0ABU9DV52_9BACL</name>
<comment type="caution">
    <text evidence="1">The sequence shown here is derived from an EMBL/GenBank/DDBJ whole genome shotgun (WGS) entry which is preliminary data.</text>
</comment>
<dbReference type="Proteomes" id="UP001469365">
    <property type="component" value="Unassembled WGS sequence"/>
</dbReference>
<organism evidence="1 2">
    <name type="scientific">Paenibacillus filicis</name>
    <dbReference type="NCBI Taxonomy" id="669464"/>
    <lineage>
        <taxon>Bacteria</taxon>
        <taxon>Bacillati</taxon>
        <taxon>Bacillota</taxon>
        <taxon>Bacilli</taxon>
        <taxon>Bacillales</taxon>
        <taxon>Paenibacillaceae</taxon>
        <taxon>Paenibacillus</taxon>
    </lineage>
</organism>
<sequence>MNKLEQLRLYEPYCYQVAYSLEPRESVAVRIACAALLSLYRNDRFFDLPDASKRMEIKRAVCRQMLQDRSRLLGELEIEKNQLA</sequence>
<evidence type="ECO:0000313" key="1">
    <source>
        <dbReference type="EMBL" id="MEK8131638.1"/>
    </source>
</evidence>